<dbReference type="GeneID" id="18237592"/>
<protein>
    <submittedName>
        <fullName evidence="1">Uncharacterized protein</fullName>
    </submittedName>
</protein>
<dbReference type="InParanoid" id="F4NRM4"/>
<dbReference type="AlphaFoldDB" id="F4NRM4"/>
<gene>
    <name evidence="1" type="ORF">BATDEDRAFT_21196</name>
</gene>
<dbReference type="HOGENOM" id="CLU_1283027_0_0_1"/>
<evidence type="ECO:0000313" key="2">
    <source>
        <dbReference type="Proteomes" id="UP000007241"/>
    </source>
</evidence>
<evidence type="ECO:0000313" key="1">
    <source>
        <dbReference type="EMBL" id="EGF83754.1"/>
    </source>
</evidence>
<keyword evidence="2" id="KW-1185">Reference proteome</keyword>
<organism evidence="1 2">
    <name type="scientific">Batrachochytrium dendrobatidis (strain JAM81 / FGSC 10211)</name>
    <name type="common">Frog chytrid fungus</name>
    <dbReference type="NCBI Taxonomy" id="684364"/>
    <lineage>
        <taxon>Eukaryota</taxon>
        <taxon>Fungi</taxon>
        <taxon>Fungi incertae sedis</taxon>
        <taxon>Chytridiomycota</taxon>
        <taxon>Chytridiomycota incertae sedis</taxon>
        <taxon>Chytridiomycetes</taxon>
        <taxon>Rhizophydiales</taxon>
        <taxon>Rhizophydiales incertae sedis</taxon>
        <taxon>Batrachochytrium</taxon>
    </lineage>
</organism>
<dbReference type="Proteomes" id="UP000007241">
    <property type="component" value="Unassembled WGS sequence"/>
</dbReference>
<reference evidence="1 2" key="1">
    <citation type="submission" date="2009-12" db="EMBL/GenBank/DDBJ databases">
        <title>The draft genome of Batrachochytrium dendrobatidis.</title>
        <authorList>
            <consortium name="US DOE Joint Genome Institute (JGI-PGF)"/>
            <person name="Kuo A."/>
            <person name="Salamov A."/>
            <person name="Schmutz J."/>
            <person name="Lucas S."/>
            <person name="Pitluck S."/>
            <person name="Rosenblum E."/>
            <person name="Stajich J."/>
            <person name="Eisen M."/>
            <person name="Grigoriev I.V."/>
        </authorList>
    </citation>
    <scope>NUCLEOTIDE SEQUENCE [LARGE SCALE GENOMIC DNA]</scope>
    <source>
        <strain evidence="2">JAM81 / FGSC 10211</strain>
    </source>
</reference>
<dbReference type="RefSeq" id="XP_006675225.1">
    <property type="nucleotide sequence ID" value="XM_006675162.1"/>
</dbReference>
<name>F4NRM4_BATDJ</name>
<sequence>MLPRVAKLVMAPVTDRTETAALLELGALITLAVAEETKEVEKVKEVEGVEEVKGGKTREDVGTGILVGTGLVVDNGKLGGIGAISVGSGTHDAIELASRVNAFCASTVDELRNRRIAVALLIVYENRKDDCNLATTVYAFLSNIRFALLLEIDCFFNRQQSSYDTKSNCEIELRLHSFDMAIHCMVITFEPNPIYCNPYIGFDCSDIVKLYFIVS</sequence>
<dbReference type="EMBL" id="GL882879">
    <property type="protein sequence ID" value="EGF83754.1"/>
    <property type="molecule type" value="Genomic_DNA"/>
</dbReference>
<accession>F4NRM4</accession>
<proteinExistence type="predicted"/>